<evidence type="ECO:0000313" key="3">
    <source>
        <dbReference type="EMBL" id="CAD6223659.1"/>
    </source>
</evidence>
<dbReference type="CDD" id="cd15482">
    <property type="entry name" value="Sialidase_non-viral"/>
    <property type="match status" value="2"/>
</dbReference>
<dbReference type="Gene3D" id="2.120.10.10">
    <property type="match status" value="2"/>
</dbReference>
<dbReference type="SUPFAM" id="SSF50939">
    <property type="entry name" value="Sialidases"/>
    <property type="match status" value="2"/>
</dbReference>
<comment type="similarity">
    <text evidence="1">Belongs to the RutC family.</text>
</comment>
<gene>
    <name evidence="3" type="ORF">NCGR_LOCUS16058</name>
</gene>
<dbReference type="NCBIfam" id="TIGR00004">
    <property type="entry name" value="Rid family detoxifying hydrolase"/>
    <property type="match status" value="1"/>
</dbReference>
<feature type="domain" description="Sialidase" evidence="2">
    <location>
        <begin position="258"/>
        <end position="524"/>
    </location>
</feature>
<dbReference type="InterPro" id="IPR035959">
    <property type="entry name" value="RutC-like_sf"/>
</dbReference>
<dbReference type="InterPro" id="IPR006175">
    <property type="entry name" value="YjgF/YER057c/UK114"/>
</dbReference>
<dbReference type="Proteomes" id="UP000604825">
    <property type="component" value="Unassembled WGS sequence"/>
</dbReference>
<dbReference type="Pfam" id="PF01042">
    <property type="entry name" value="Ribonuc_L-PSP"/>
    <property type="match status" value="1"/>
</dbReference>
<dbReference type="Pfam" id="PF13088">
    <property type="entry name" value="BNR_2"/>
    <property type="match status" value="2"/>
</dbReference>
<dbReference type="CDD" id="cd00448">
    <property type="entry name" value="YjgF_YER057c_UK114_family"/>
    <property type="match status" value="1"/>
</dbReference>
<dbReference type="FunFam" id="3.30.1330.40:FF:000001">
    <property type="entry name" value="L-PSP family endoribonuclease"/>
    <property type="match status" value="1"/>
</dbReference>
<reference evidence="3" key="1">
    <citation type="submission" date="2020-10" db="EMBL/GenBank/DDBJ databases">
        <authorList>
            <person name="Han B."/>
            <person name="Lu T."/>
            <person name="Zhao Q."/>
            <person name="Huang X."/>
            <person name="Zhao Y."/>
        </authorList>
    </citation>
    <scope>NUCLEOTIDE SEQUENCE</scope>
</reference>
<dbReference type="SUPFAM" id="SSF55298">
    <property type="entry name" value="YjgF-like"/>
    <property type="match status" value="1"/>
</dbReference>
<dbReference type="PANTHER" id="PTHR43752">
    <property type="entry name" value="BNR/ASP-BOX REPEAT FAMILY PROTEIN"/>
    <property type="match status" value="1"/>
</dbReference>
<feature type="domain" description="Sialidase" evidence="2">
    <location>
        <begin position="679"/>
        <end position="944"/>
    </location>
</feature>
<name>A0A811NMJ0_9POAL</name>
<accession>A0A811NMJ0</accession>
<evidence type="ECO:0000313" key="4">
    <source>
        <dbReference type="Proteomes" id="UP000604825"/>
    </source>
</evidence>
<dbReference type="EMBL" id="CAJGYO010000004">
    <property type="protein sequence ID" value="CAD6223659.1"/>
    <property type="molecule type" value="Genomic_DNA"/>
</dbReference>
<comment type="caution">
    <text evidence="3">The sequence shown here is derived from an EMBL/GenBank/DDBJ whole genome shotgun (WGS) entry which is preliminary data.</text>
</comment>
<dbReference type="InterPro" id="IPR006056">
    <property type="entry name" value="RidA"/>
</dbReference>
<dbReference type="InterPro" id="IPR036278">
    <property type="entry name" value="Sialidase_sf"/>
</dbReference>
<dbReference type="OrthoDB" id="504663at2759"/>
<sequence length="966" mass="106722">MAWSAAAVSRFAATSPAAAPISVRLGAAASRSSLSFSRASRRLVSASLSTSATAVKEAVQTEKAPAALGPYSQAIKANNLVFVSGVLGLNPETGKFVSENVEEQTEQVMKNMGEILKASGASYSSVVKTTIMLADLQDFKKVNEIYGKFHYPGSPEEFVVEVLLVSIQNEILYQFSAHGSIGCQILVPTQAVVGADLNGSVRKVVIGQRLAENTQNITNITTIATSGWSIVKKEFTFPARSAPFNSCHASTIVQIDEGNFVVAYFGGSMEGAPDVKIWLQRYSDGHWHPPVVADEQLGVPMWNPVLFQLPSRELLLFYKIGQEVQKWSGAMKRSMDGGLTWLPREQLPPGILGPIKNKPFLLEDGRLLCGSSVESWNSWGAWLEVTQNAGRTWRKYGPIYVDGQPLGVIQPVPYRTANGIIRVLLRSFQTIGRVCMADSFDGGVTWSFVRGTELPNPNSGIDGVKMKDGRVVLAYNTFSRGTLKLAVSLNDGDSWNEVMTLEDTSGMEFSYPAVIQTMDQLIHVTYTYNRTQIKMEMEWPQKSDYMRIQVIYWHTACEAAALMRLQYVWNAIPFILLFSVLLFIPVSTHKIFSNNKTFNFSIASASARSLLEIGCSSGLVQDKVKVGQNLEEDTQSIINMTMNVTSGWCIVKEELIFPAGGAPFSSCHASTIVQVEEDNFLVAYFGGSSEGAPDVKIWLQRYSDGHWHPPVVADEQDGVPMWNPVLFQLPSRELLLFYKIGQEVQKWSGAMKRSLDGGVTWSQREQLPPGILGPIKNKPFLLEDGCLLCGSSVESWNSWGAWLEVTKDAGRTWRKYGPICIEGQPLGVIQPVPYRTDNGTIRVLLRSFETIGRVCMADSVDEGVTWSYVHETELPNPNSGIDGVKMKDGRVLLAYNTFSRGTLKIAISSNDGDSWDEVMTLEDTKGMEFSYPAVIQSMDELIHVTYTYNRTQVKHVVLQPNAMVKL</sequence>
<dbReference type="Gene3D" id="3.30.1330.40">
    <property type="entry name" value="RutC-like"/>
    <property type="match status" value="1"/>
</dbReference>
<keyword evidence="4" id="KW-1185">Reference proteome</keyword>
<evidence type="ECO:0000256" key="1">
    <source>
        <dbReference type="ARBA" id="ARBA00010552"/>
    </source>
</evidence>
<dbReference type="InterPro" id="IPR011040">
    <property type="entry name" value="Sialidase"/>
</dbReference>
<protein>
    <recommendedName>
        <fullName evidence="2">Sialidase domain-containing protein</fullName>
    </recommendedName>
</protein>
<dbReference type="PANTHER" id="PTHR43752:SF2">
    <property type="entry name" value="BNR_ASP-BOX REPEAT FAMILY PROTEIN"/>
    <property type="match status" value="1"/>
</dbReference>
<evidence type="ECO:0000259" key="2">
    <source>
        <dbReference type="Pfam" id="PF13088"/>
    </source>
</evidence>
<dbReference type="AlphaFoldDB" id="A0A811NMJ0"/>
<proteinExistence type="inferred from homology"/>
<organism evidence="3 4">
    <name type="scientific">Miscanthus lutarioriparius</name>
    <dbReference type="NCBI Taxonomy" id="422564"/>
    <lineage>
        <taxon>Eukaryota</taxon>
        <taxon>Viridiplantae</taxon>
        <taxon>Streptophyta</taxon>
        <taxon>Embryophyta</taxon>
        <taxon>Tracheophyta</taxon>
        <taxon>Spermatophyta</taxon>
        <taxon>Magnoliopsida</taxon>
        <taxon>Liliopsida</taxon>
        <taxon>Poales</taxon>
        <taxon>Poaceae</taxon>
        <taxon>PACMAD clade</taxon>
        <taxon>Panicoideae</taxon>
        <taxon>Andropogonodae</taxon>
        <taxon>Andropogoneae</taxon>
        <taxon>Saccharinae</taxon>
        <taxon>Miscanthus</taxon>
    </lineage>
</organism>